<dbReference type="SUPFAM" id="SSF51735">
    <property type="entry name" value="NAD(P)-binding Rossmann-fold domains"/>
    <property type="match status" value="1"/>
</dbReference>
<dbReference type="CTD" id="20231004"/>
<dbReference type="InterPro" id="IPR016040">
    <property type="entry name" value="NAD(P)-bd_dom"/>
</dbReference>
<dbReference type="CDD" id="cd05244">
    <property type="entry name" value="BVR-B_like_SDR_a"/>
    <property type="match status" value="1"/>
</dbReference>
<organism evidence="2 3">
    <name type="scientific">Lottia gigantea</name>
    <name type="common">Giant owl limpet</name>
    <dbReference type="NCBI Taxonomy" id="225164"/>
    <lineage>
        <taxon>Eukaryota</taxon>
        <taxon>Metazoa</taxon>
        <taxon>Spiralia</taxon>
        <taxon>Lophotrochozoa</taxon>
        <taxon>Mollusca</taxon>
        <taxon>Gastropoda</taxon>
        <taxon>Patellogastropoda</taxon>
        <taxon>Lottioidea</taxon>
        <taxon>Lottiidae</taxon>
        <taxon>Lottia</taxon>
    </lineage>
</organism>
<dbReference type="OrthoDB" id="419598at2759"/>
<dbReference type="EMBL" id="KB201205">
    <property type="protein sequence ID" value="ESO98862.1"/>
    <property type="molecule type" value="Genomic_DNA"/>
</dbReference>
<dbReference type="InterPro" id="IPR036291">
    <property type="entry name" value="NAD(P)-bd_dom_sf"/>
</dbReference>
<feature type="domain" description="NAD(P)-binding" evidence="1">
    <location>
        <begin position="7"/>
        <end position="204"/>
    </location>
</feature>
<dbReference type="KEGG" id="lgi:LOTGIDRAFT_113739"/>
<accession>V4ANW5</accession>
<dbReference type="AlphaFoldDB" id="V4ANW5"/>
<dbReference type="Proteomes" id="UP000030746">
    <property type="component" value="Unassembled WGS sequence"/>
</dbReference>
<dbReference type="Gene3D" id="3.40.50.720">
    <property type="entry name" value="NAD(P)-binding Rossmann-like Domain"/>
    <property type="match status" value="1"/>
</dbReference>
<sequence>MKLAILGATGPSGQALVQQSLEAGHEVLALVRNPDGISTKHEQLRVKKVDVTKEEDLAPFFKQCDAVMSCLGSRPSFLTTVTLYTDTTRAMVAAMRKTGVTRLVCMTAWGTKRKSSAEGEPWAIAWILRPLFLRQVLADMSRMEDYLLSECQDINYTVVRPPKLLNTEATGKDIKTNEGQFVPDARGGMPRADVARFMLQCLQSKEWDRKMIAVMI</sequence>
<protein>
    <recommendedName>
        <fullName evidence="1">NAD(P)-binding domain-containing protein</fullName>
    </recommendedName>
</protein>
<dbReference type="PANTHER" id="PTHR15020">
    <property type="entry name" value="FLAVIN REDUCTASE-RELATED"/>
    <property type="match status" value="1"/>
</dbReference>
<dbReference type="HOGENOM" id="CLU_025711_4_5_1"/>
<gene>
    <name evidence="2" type="ORF">LOTGIDRAFT_113739</name>
</gene>
<dbReference type="GeneID" id="20231004"/>
<dbReference type="STRING" id="225164.V4ANW5"/>
<dbReference type="RefSeq" id="XP_009050491.1">
    <property type="nucleotide sequence ID" value="XM_009052243.1"/>
</dbReference>
<dbReference type="PANTHER" id="PTHR15020:SF50">
    <property type="entry name" value="UPF0659 PROTEIN YMR090W"/>
    <property type="match status" value="1"/>
</dbReference>
<evidence type="ECO:0000313" key="3">
    <source>
        <dbReference type="Proteomes" id="UP000030746"/>
    </source>
</evidence>
<dbReference type="OMA" id="SSNAWVK"/>
<evidence type="ECO:0000313" key="2">
    <source>
        <dbReference type="EMBL" id="ESO98862.1"/>
    </source>
</evidence>
<proteinExistence type="predicted"/>
<keyword evidence="3" id="KW-1185">Reference proteome</keyword>
<name>V4ANW5_LOTGI</name>
<evidence type="ECO:0000259" key="1">
    <source>
        <dbReference type="Pfam" id="PF13460"/>
    </source>
</evidence>
<reference evidence="2 3" key="1">
    <citation type="journal article" date="2013" name="Nature">
        <title>Insights into bilaterian evolution from three spiralian genomes.</title>
        <authorList>
            <person name="Simakov O."/>
            <person name="Marletaz F."/>
            <person name="Cho S.J."/>
            <person name="Edsinger-Gonzales E."/>
            <person name="Havlak P."/>
            <person name="Hellsten U."/>
            <person name="Kuo D.H."/>
            <person name="Larsson T."/>
            <person name="Lv J."/>
            <person name="Arendt D."/>
            <person name="Savage R."/>
            <person name="Osoegawa K."/>
            <person name="de Jong P."/>
            <person name="Grimwood J."/>
            <person name="Chapman J.A."/>
            <person name="Shapiro H."/>
            <person name="Aerts A."/>
            <person name="Otillar R.P."/>
            <person name="Terry A.Y."/>
            <person name="Boore J.L."/>
            <person name="Grigoriev I.V."/>
            <person name="Lindberg D.R."/>
            <person name="Seaver E.C."/>
            <person name="Weisblat D.A."/>
            <person name="Putnam N.H."/>
            <person name="Rokhsar D.S."/>
        </authorList>
    </citation>
    <scope>NUCLEOTIDE SEQUENCE [LARGE SCALE GENOMIC DNA]</scope>
</reference>
<dbReference type="Pfam" id="PF13460">
    <property type="entry name" value="NAD_binding_10"/>
    <property type="match status" value="1"/>
</dbReference>
<dbReference type="GO" id="GO:0003824">
    <property type="term" value="F:catalytic activity"/>
    <property type="evidence" value="ECO:0007669"/>
    <property type="project" value="UniProtKB-ARBA"/>
</dbReference>